<organism evidence="1 2">
    <name type="scientific">Acanthoscelides obtectus</name>
    <name type="common">Bean weevil</name>
    <name type="synonym">Bruchus obtectus</name>
    <dbReference type="NCBI Taxonomy" id="200917"/>
    <lineage>
        <taxon>Eukaryota</taxon>
        <taxon>Metazoa</taxon>
        <taxon>Ecdysozoa</taxon>
        <taxon>Arthropoda</taxon>
        <taxon>Hexapoda</taxon>
        <taxon>Insecta</taxon>
        <taxon>Pterygota</taxon>
        <taxon>Neoptera</taxon>
        <taxon>Endopterygota</taxon>
        <taxon>Coleoptera</taxon>
        <taxon>Polyphaga</taxon>
        <taxon>Cucujiformia</taxon>
        <taxon>Chrysomeloidea</taxon>
        <taxon>Chrysomelidae</taxon>
        <taxon>Bruchinae</taxon>
        <taxon>Bruchini</taxon>
        <taxon>Acanthoscelides</taxon>
    </lineage>
</organism>
<protein>
    <submittedName>
        <fullName evidence="1">Uncharacterized protein</fullName>
    </submittedName>
</protein>
<proteinExistence type="predicted"/>
<evidence type="ECO:0000313" key="1">
    <source>
        <dbReference type="EMBL" id="CAH1956848.1"/>
    </source>
</evidence>
<gene>
    <name evidence="1" type="ORF">ACAOBT_LOCUS1757</name>
</gene>
<name>A0A9P0JTB0_ACAOB</name>
<accession>A0A9P0JTB0</accession>
<evidence type="ECO:0000313" key="2">
    <source>
        <dbReference type="Proteomes" id="UP001152888"/>
    </source>
</evidence>
<dbReference type="AlphaFoldDB" id="A0A9P0JTB0"/>
<comment type="caution">
    <text evidence="1">The sequence shown here is derived from an EMBL/GenBank/DDBJ whole genome shotgun (WGS) entry which is preliminary data.</text>
</comment>
<reference evidence="1" key="1">
    <citation type="submission" date="2022-03" db="EMBL/GenBank/DDBJ databases">
        <authorList>
            <person name="Sayadi A."/>
        </authorList>
    </citation>
    <scope>NUCLEOTIDE SEQUENCE</scope>
</reference>
<dbReference type="EMBL" id="CAKOFQ010006667">
    <property type="protein sequence ID" value="CAH1956848.1"/>
    <property type="molecule type" value="Genomic_DNA"/>
</dbReference>
<keyword evidence="2" id="KW-1185">Reference proteome</keyword>
<dbReference type="Proteomes" id="UP001152888">
    <property type="component" value="Unassembled WGS sequence"/>
</dbReference>
<sequence length="33" mass="3564">MCVHACVKVHHIYSSSITCFRALQLGAGSPCML</sequence>